<dbReference type="NCBIfam" id="TIGR02937">
    <property type="entry name" value="sigma70-ECF"/>
    <property type="match status" value="1"/>
</dbReference>
<dbReference type="CDD" id="cd06171">
    <property type="entry name" value="Sigma70_r4"/>
    <property type="match status" value="1"/>
</dbReference>
<evidence type="ECO:0000313" key="7">
    <source>
        <dbReference type="EMBL" id="ANU78727.1"/>
    </source>
</evidence>
<dbReference type="InterPro" id="IPR014284">
    <property type="entry name" value="RNA_pol_sigma-70_dom"/>
</dbReference>
<proteinExistence type="inferred from homology"/>
<name>A0A1C7IGC3_9FIRM</name>
<dbReference type="Gene3D" id="1.10.1740.10">
    <property type="match status" value="1"/>
</dbReference>
<evidence type="ECO:0000259" key="5">
    <source>
        <dbReference type="Pfam" id="PF04542"/>
    </source>
</evidence>
<dbReference type="PANTHER" id="PTHR43133">
    <property type="entry name" value="RNA POLYMERASE ECF-TYPE SIGMA FACTO"/>
    <property type="match status" value="1"/>
</dbReference>
<dbReference type="KEGG" id="byl:A4V09_17030"/>
<gene>
    <name evidence="7" type="ORF">A4V09_17030</name>
</gene>
<comment type="similarity">
    <text evidence="1">Belongs to the sigma-70 factor family. ECF subfamily.</text>
</comment>
<keyword evidence="2" id="KW-0805">Transcription regulation</keyword>
<evidence type="ECO:0000256" key="4">
    <source>
        <dbReference type="ARBA" id="ARBA00023163"/>
    </source>
</evidence>
<organism evidence="7 8">
    <name type="scientific">Blautia pseudococcoides</name>
    <dbReference type="NCBI Taxonomy" id="1796616"/>
    <lineage>
        <taxon>Bacteria</taxon>
        <taxon>Bacillati</taxon>
        <taxon>Bacillota</taxon>
        <taxon>Clostridia</taxon>
        <taxon>Lachnospirales</taxon>
        <taxon>Lachnospiraceae</taxon>
        <taxon>Blautia</taxon>
    </lineage>
</organism>
<evidence type="ECO:0000313" key="8">
    <source>
        <dbReference type="Proteomes" id="UP000092574"/>
    </source>
</evidence>
<dbReference type="Proteomes" id="UP000092574">
    <property type="component" value="Chromosome"/>
</dbReference>
<dbReference type="InterPro" id="IPR007627">
    <property type="entry name" value="RNA_pol_sigma70_r2"/>
</dbReference>
<dbReference type="GO" id="GO:0016987">
    <property type="term" value="F:sigma factor activity"/>
    <property type="evidence" value="ECO:0007669"/>
    <property type="project" value="UniProtKB-KW"/>
</dbReference>
<evidence type="ECO:0000256" key="2">
    <source>
        <dbReference type="ARBA" id="ARBA00023015"/>
    </source>
</evidence>
<dbReference type="RefSeq" id="WP_065544843.1">
    <property type="nucleotide sequence ID" value="NZ_CP015405.2"/>
</dbReference>
<keyword evidence="3" id="KW-0731">Sigma factor</keyword>
<evidence type="ECO:0000259" key="6">
    <source>
        <dbReference type="Pfam" id="PF08281"/>
    </source>
</evidence>
<dbReference type="STRING" id="1796616.A4V09_17030"/>
<evidence type="ECO:0000256" key="3">
    <source>
        <dbReference type="ARBA" id="ARBA00023082"/>
    </source>
</evidence>
<dbReference type="InterPro" id="IPR013249">
    <property type="entry name" value="RNA_pol_sigma70_r4_t2"/>
</dbReference>
<dbReference type="InterPro" id="IPR013324">
    <property type="entry name" value="RNA_pol_sigma_r3/r4-like"/>
</dbReference>
<keyword evidence="8" id="KW-1185">Reference proteome</keyword>
<reference evidence="7" key="1">
    <citation type="submission" date="2017-04" db="EMBL/GenBank/DDBJ databases">
        <title>Complete Genome Sequences of Twelve Strains of a Stable Defined Moderately Diverse Mouse Microbiota 2 (sDMDMm2).</title>
        <authorList>
            <person name="Uchimura Y."/>
            <person name="Wyss M."/>
            <person name="Brugiroux S."/>
            <person name="Limenitakis J.P."/>
            <person name="Stecher B."/>
            <person name="McCoy K.D."/>
            <person name="Macpherson A.J."/>
        </authorList>
    </citation>
    <scope>NUCLEOTIDE SEQUENCE</scope>
    <source>
        <strain evidence="7">YL58</strain>
    </source>
</reference>
<dbReference type="OrthoDB" id="9784984at2"/>
<dbReference type="InterPro" id="IPR013325">
    <property type="entry name" value="RNA_pol_sigma_r2"/>
</dbReference>
<feature type="domain" description="RNA polymerase sigma factor 70 region 4 type 2" evidence="6">
    <location>
        <begin position="110"/>
        <end position="161"/>
    </location>
</feature>
<protein>
    <submittedName>
        <fullName evidence="7">RNA polymerase subunit sigma-70</fullName>
    </submittedName>
</protein>
<dbReference type="AlphaFoldDB" id="A0A1C7IGC3"/>
<accession>A0A1C7IGC3</accession>
<dbReference type="Pfam" id="PF08281">
    <property type="entry name" value="Sigma70_r4_2"/>
    <property type="match status" value="1"/>
</dbReference>
<sequence length="166" mass="19379">MTDCKQLAYEARQGSKEAFAELYQAVYQDLYRFALYVLKNPEDAQDAVAETVADAYAEITKLRDSEAFKGWIFKILSNKCKRKLKEYTRKTEPLYEQEGSVRGDLDRDMQVREAFFSLSDEERFIVAMQVFGGYKSKEIGLILHKNHNTVRSRINRALKKMEEILQ</sequence>
<dbReference type="Pfam" id="PF04542">
    <property type="entry name" value="Sigma70_r2"/>
    <property type="match status" value="1"/>
</dbReference>
<feature type="domain" description="RNA polymerase sigma-70 region 2" evidence="5">
    <location>
        <begin position="22"/>
        <end position="88"/>
    </location>
</feature>
<dbReference type="GO" id="GO:0006352">
    <property type="term" value="P:DNA-templated transcription initiation"/>
    <property type="evidence" value="ECO:0007669"/>
    <property type="project" value="InterPro"/>
</dbReference>
<dbReference type="Gene3D" id="1.10.10.10">
    <property type="entry name" value="Winged helix-like DNA-binding domain superfamily/Winged helix DNA-binding domain"/>
    <property type="match status" value="1"/>
</dbReference>
<dbReference type="SUPFAM" id="SSF88946">
    <property type="entry name" value="Sigma2 domain of RNA polymerase sigma factors"/>
    <property type="match status" value="1"/>
</dbReference>
<dbReference type="InterPro" id="IPR036388">
    <property type="entry name" value="WH-like_DNA-bd_sf"/>
</dbReference>
<keyword evidence="4" id="KW-0804">Transcription</keyword>
<dbReference type="EMBL" id="CP015405">
    <property type="protein sequence ID" value="ANU78727.1"/>
    <property type="molecule type" value="Genomic_DNA"/>
</dbReference>
<dbReference type="InterPro" id="IPR039425">
    <property type="entry name" value="RNA_pol_sigma-70-like"/>
</dbReference>
<evidence type="ECO:0000256" key="1">
    <source>
        <dbReference type="ARBA" id="ARBA00010641"/>
    </source>
</evidence>
<dbReference type="SUPFAM" id="SSF88659">
    <property type="entry name" value="Sigma3 and sigma4 domains of RNA polymerase sigma factors"/>
    <property type="match status" value="1"/>
</dbReference>
<dbReference type="GO" id="GO:0003677">
    <property type="term" value="F:DNA binding"/>
    <property type="evidence" value="ECO:0007669"/>
    <property type="project" value="InterPro"/>
</dbReference>
<dbReference type="PANTHER" id="PTHR43133:SF51">
    <property type="entry name" value="RNA POLYMERASE SIGMA FACTOR"/>
    <property type="match status" value="1"/>
</dbReference>